<proteinExistence type="inferred from homology"/>
<evidence type="ECO:0000259" key="12">
    <source>
        <dbReference type="Pfam" id="PF23233"/>
    </source>
</evidence>
<sequence>MANDKDVELLNLLENKFKNCYTEEDEDYMKLVNKSIPVIHPWSNRNPQRRDKVKNKTPAEIQITAEQLLREAKERDLEILPPPPKQKISDPEELADYQKRKRKTFEDNIRKNRQLISNWIKYAQWEESQKQIERARSVYERALDVNHRNPTLWLKYAEMEMKNKQINHARNIWDRAVSILPRVNQFWLKYTYMEEMLGNTGGARQVFERWMDWQPYEQAWFSYIKFELRYNDVQRARSIYERFVIVHPEPSNWIRYAQFEANHGNFAEARAIYERAVEFFGDEYMDEKLLIAFAKFEESQREHDRVRAIYKYALDNYPKTQTQEILKNFTIHEKKYGDRADIEDAVINKRKAKYEEELNKNPLEYDTWFDLLRPLESEVDPDSSPDVLRQAVDNTREAYEQAIAHLPPNQEKRYWRRYNNHRFHRNDNYGRHHRNDNRNYGGGGYNDNRRYKIGSQFFKGSKNPCNIYWGKPYINQSFCKFSVRVPKNCDNDKPNLTSTESFSPKRALVLTKFSRYEFEKRRHSNLSETELIKNLKDRGSDYSMLLHHHALHTKNRDLLVDTLMKNNIETKVVNRFQYTDDLIDWADVIFTAGGDGTFLMAASKITSSDKPVIGVNSDPSRSLGYLCLPFKYTLHFPEVIARLRSGQFRWMWRQRIRVTLVGEHALDPPVELHNQQLQYPEYRFLDSWQDHFQSQSEDSRPPVRRFTLPIRALNEVFVGESLSSRVSYYELSVDSTARVKMKSSGLTVCTGTGSTSWYFNINKVTPQCVRHIFRLVNEETGGKLPIKEVSLAGKIASRFNSSLRFDASQLTLAYTIRDPVIFGTDFKSNTQGFANRIEVKSRMFDACLVIDGGLSFVFNDGALAEMEMFPEDALRTVQLDC</sequence>
<dbReference type="Gene3D" id="1.25.40.10">
    <property type="entry name" value="Tetratricopeptide repeat domain"/>
    <property type="match status" value="1"/>
</dbReference>
<keyword evidence="14" id="KW-1185">Reference proteome</keyword>
<dbReference type="Gene3D" id="2.60.200.30">
    <property type="entry name" value="Probable inorganic polyphosphate/atp-NAD kinase, domain 2"/>
    <property type="match status" value="1"/>
</dbReference>
<evidence type="ECO:0000256" key="10">
    <source>
        <dbReference type="ARBA" id="ARBA00023187"/>
    </source>
</evidence>
<dbReference type="InterPro" id="IPR017438">
    <property type="entry name" value="ATP-NAD_kinase_N"/>
</dbReference>
<dbReference type="InterPro" id="IPR002504">
    <property type="entry name" value="NADK"/>
</dbReference>
<evidence type="ECO:0000256" key="1">
    <source>
        <dbReference type="ARBA" id="ARBA00008644"/>
    </source>
</evidence>
<dbReference type="EMBL" id="CP092885">
    <property type="protein sequence ID" value="UYV83592.1"/>
    <property type="molecule type" value="Genomic_DNA"/>
</dbReference>
<dbReference type="InterPro" id="IPR016064">
    <property type="entry name" value="NAD/diacylglycerol_kinase_sf"/>
</dbReference>
<reference evidence="13 14" key="1">
    <citation type="submission" date="2022-03" db="EMBL/GenBank/DDBJ databases">
        <title>A chromosomal length assembly of Cordylochernes scorpioides.</title>
        <authorList>
            <person name="Zeh D."/>
            <person name="Zeh J."/>
        </authorList>
    </citation>
    <scope>NUCLEOTIDE SEQUENCE [LARGE SCALE GENOMIC DNA]</scope>
    <source>
        <strain evidence="13">IN4F17</strain>
        <tissue evidence="13">Whole Body</tissue>
    </source>
</reference>
<dbReference type="Proteomes" id="UP001235939">
    <property type="component" value="Chromosome 23"/>
</dbReference>
<comment type="similarity">
    <text evidence="2">Belongs to the NAD kinase family.</text>
</comment>
<evidence type="ECO:0000256" key="9">
    <source>
        <dbReference type="ARBA" id="ARBA00023027"/>
    </source>
</evidence>
<dbReference type="Gene3D" id="3.40.50.10330">
    <property type="entry name" value="Probable inorganic polyphosphate/atp-NAD kinase, domain 1"/>
    <property type="match status" value="1"/>
</dbReference>
<evidence type="ECO:0000256" key="3">
    <source>
        <dbReference type="ARBA" id="ARBA00012120"/>
    </source>
</evidence>
<evidence type="ECO:0000313" key="13">
    <source>
        <dbReference type="EMBL" id="UYV83592.1"/>
    </source>
</evidence>
<keyword evidence="9" id="KW-0520">NAD</keyword>
<accession>A0ABY6LQU7</accession>
<dbReference type="InterPro" id="IPR017437">
    <property type="entry name" value="ATP-NAD_kinase_PpnK-typ_C"/>
</dbReference>
<comment type="similarity">
    <text evidence="1">Belongs to the crooked-neck family.</text>
</comment>
<organism evidence="13 14">
    <name type="scientific">Cordylochernes scorpioides</name>
    <dbReference type="NCBI Taxonomy" id="51811"/>
    <lineage>
        <taxon>Eukaryota</taxon>
        <taxon>Metazoa</taxon>
        <taxon>Ecdysozoa</taxon>
        <taxon>Arthropoda</taxon>
        <taxon>Chelicerata</taxon>
        <taxon>Arachnida</taxon>
        <taxon>Pseudoscorpiones</taxon>
        <taxon>Cheliferoidea</taxon>
        <taxon>Chernetidae</taxon>
        <taxon>Cordylochernes</taxon>
    </lineage>
</organism>
<feature type="region of interest" description="Disordered" evidence="11">
    <location>
        <begin position="426"/>
        <end position="446"/>
    </location>
</feature>
<protein>
    <recommendedName>
        <fullName evidence="3">NAD(+) kinase</fullName>
        <ecNumber evidence="3">2.7.1.23</ecNumber>
    </recommendedName>
</protein>
<name>A0ABY6LQU7_9ARAC</name>
<dbReference type="SUPFAM" id="SSF48452">
    <property type="entry name" value="TPR-like"/>
    <property type="match status" value="2"/>
</dbReference>
<dbReference type="Pfam" id="PF01513">
    <property type="entry name" value="NAD_kinase"/>
    <property type="match status" value="1"/>
</dbReference>
<dbReference type="InterPro" id="IPR011990">
    <property type="entry name" value="TPR-like_helical_dom_sf"/>
</dbReference>
<gene>
    <name evidence="13" type="ORF">LAZ67_23001554</name>
</gene>
<dbReference type="SUPFAM" id="SSF111331">
    <property type="entry name" value="NAD kinase/diacylglycerol kinase-like"/>
    <property type="match status" value="1"/>
</dbReference>
<dbReference type="EC" id="2.7.1.23" evidence="3"/>
<feature type="domain" description="Pre-mRNA-splicing factor Syf1-like N-terminal HAT-repeats" evidence="12">
    <location>
        <begin position="104"/>
        <end position="249"/>
    </location>
</feature>
<dbReference type="SMART" id="SM00386">
    <property type="entry name" value="HAT"/>
    <property type="match status" value="8"/>
</dbReference>
<evidence type="ECO:0000256" key="6">
    <source>
        <dbReference type="ARBA" id="ARBA00022728"/>
    </source>
</evidence>
<evidence type="ECO:0000256" key="4">
    <source>
        <dbReference type="ARBA" id="ARBA00022664"/>
    </source>
</evidence>
<keyword evidence="8" id="KW-0521">NADP</keyword>
<keyword evidence="6" id="KW-0747">Spliceosome</keyword>
<dbReference type="InterPro" id="IPR055433">
    <property type="entry name" value="HAT_Syf1-like_N"/>
</dbReference>
<dbReference type="PANTHER" id="PTHR13158">
    <property type="match status" value="1"/>
</dbReference>
<evidence type="ECO:0000256" key="5">
    <source>
        <dbReference type="ARBA" id="ARBA00022679"/>
    </source>
</evidence>
<keyword evidence="4" id="KW-0507">mRNA processing</keyword>
<keyword evidence="7" id="KW-0418">Kinase</keyword>
<dbReference type="PANTHER" id="PTHR13158:SF5">
    <property type="entry name" value="NAD KINASE 2, MITOCHONDRIAL"/>
    <property type="match status" value="1"/>
</dbReference>
<evidence type="ECO:0000313" key="14">
    <source>
        <dbReference type="Proteomes" id="UP001235939"/>
    </source>
</evidence>
<evidence type="ECO:0000256" key="8">
    <source>
        <dbReference type="ARBA" id="ARBA00022857"/>
    </source>
</evidence>
<evidence type="ECO:0000256" key="7">
    <source>
        <dbReference type="ARBA" id="ARBA00022777"/>
    </source>
</evidence>
<keyword evidence="10" id="KW-0508">mRNA splicing</keyword>
<dbReference type="InterPro" id="IPR003107">
    <property type="entry name" value="HAT"/>
</dbReference>
<evidence type="ECO:0000256" key="2">
    <source>
        <dbReference type="ARBA" id="ARBA00010995"/>
    </source>
</evidence>
<dbReference type="Pfam" id="PF15320">
    <property type="entry name" value="RAM"/>
    <property type="match status" value="1"/>
</dbReference>
<dbReference type="Pfam" id="PF23233">
    <property type="entry name" value="HAT_Syf1_CNRKL1_N"/>
    <property type="match status" value="1"/>
</dbReference>
<evidence type="ECO:0000256" key="11">
    <source>
        <dbReference type="SAM" id="MobiDB-lite"/>
    </source>
</evidence>
<keyword evidence="5" id="KW-0808">Transferase</keyword>
<dbReference type="InterPro" id="IPR028271">
    <property type="entry name" value="RAMAC"/>
</dbReference>